<dbReference type="AlphaFoldDB" id="A0AAW0T429"/>
<proteinExistence type="predicted"/>
<evidence type="ECO:0000256" key="2">
    <source>
        <dbReference type="ARBA" id="ARBA00022692"/>
    </source>
</evidence>
<evidence type="ECO:0000256" key="1">
    <source>
        <dbReference type="ARBA" id="ARBA00004141"/>
    </source>
</evidence>
<feature type="transmembrane region" description="Helical" evidence="6">
    <location>
        <begin position="123"/>
        <end position="147"/>
    </location>
</feature>
<sequence length="494" mass="53241">MKQWPQEETFDASLSYLSLTPRPTHSPSAMVLSPGKITEKTGLLSGLWRKGKNSDSPTVNPPPHYGGTDPPSGESALVCSGEHGRAQKGLGVMLTSFFLVAQVAGVGLLALPWAIAQTGWGGLGLLTGLGVCVGVCGVHLGTCWVILEERWPEYQRACRKPYPAMALRTLGKPGWYIVNTVQCVTLFGVSIVTILLSAEIVESVLMPLLPNVTVCTWLVVCGVVLVPLSWLGTPKEFWHVSVLALVAAVAAVVVVIIKILLEPLAPGTLHANDMSDRTKFPLAIVVSFCALLVLYLPVAALGYMQFGTYVDTNILLMVHGPSVTVVEVLMLLNNLFTYVLIMNPLSQSLEEAVNLPTRFGWRRCILRTSLVVIGVLVGLAVKNFGRILNLIGSFSVPLLSFVLPPIFYIRLCDSKENSNWPKRNLTSLHRAMLCLLVIVGSSCSLVATWTSLEALLSPSDSALNCFEDPTADEAGAMRVVSLGSDPGERQARAE</sequence>
<dbReference type="PANTHER" id="PTHR22950">
    <property type="entry name" value="AMINO ACID TRANSPORTER"/>
    <property type="match status" value="1"/>
</dbReference>
<keyword evidence="9" id="KW-1185">Reference proteome</keyword>
<evidence type="ECO:0000256" key="6">
    <source>
        <dbReference type="SAM" id="Phobius"/>
    </source>
</evidence>
<dbReference type="Pfam" id="PF01490">
    <property type="entry name" value="Aa_trans"/>
    <property type="match status" value="2"/>
</dbReference>
<feature type="region of interest" description="Disordered" evidence="5">
    <location>
        <begin position="49"/>
        <end position="74"/>
    </location>
</feature>
<dbReference type="Proteomes" id="UP001487740">
    <property type="component" value="Unassembled WGS sequence"/>
</dbReference>
<gene>
    <name evidence="8" type="ORF">O3P69_015248</name>
</gene>
<evidence type="ECO:0000313" key="8">
    <source>
        <dbReference type="EMBL" id="KAK8382156.1"/>
    </source>
</evidence>
<keyword evidence="4 6" id="KW-0472">Membrane</keyword>
<dbReference type="PANTHER" id="PTHR22950:SF703">
    <property type="entry name" value="AMINO ACID TRANSPORTER TRANSMEMBRANE DOMAIN-CONTAINING PROTEIN"/>
    <property type="match status" value="1"/>
</dbReference>
<feature type="domain" description="Amino acid transporter transmembrane" evidence="7">
    <location>
        <begin position="92"/>
        <end position="257"/>
    </location>
</feature>
<dbReference type="InterPro" id="IPR013057">
    <property type="entry name" value="AA_transpt_TM"/>
</dbReference>
<protein>
    <recommendedName>
        <fullName evidence="7">Amino acid transporter transmembrane domain-containing protein</fullName>
    </recommendedName>
</protein>
<feature type="transmembrane region" description="Helical" evidence="6">
    <location>
        <begin position="237"/>
        <end position="261"/>
    </location>
</feature>
<accession>A0AAW0T429</accession>
<name>A0AAW0T429_SCYPA</name>
<evidence type="ECO:0000313" key="9">
    <source>
        <dbReference type="Proteomes" id="UP001487740"/>
    </source>
</evidence>
<comment type="subcellular location">
    <subcellularLocation>
        <location evidence="1">Membrane</location>
        <topology evidence="1">Multi-pass membrane protein</topology>
    </subcellularLocation>
</comment>
<evidence type="ECO:0000259" key="7">
    <source>
        <dbReference type="Pfam" id="PF01490"/>
    </source>
</evidence>
<evidence type="ECO:0000256" key="5">
    <source>
        <dbReference type="SAM" id="MobiDB-lite"/>
    </source>
</evidence>
<feature type="domain" description="Amino acid transporter transmembrane" evidence="7">
    <location>
        <begin position="272"/>
        <end position="441"/>
    </location>
</feature>
<keyword evidence="2 6" id="KW-0812">Transmembrane</keyword>
<dbReference type="EMBL" id="JARAKH010000039">
    <property type="protein sequence ID" value="KAK8382156.1"/>
    <property type="molecule type" value="Genomic_DNA"/>
</dbReference>
<evidence type="ECO:0000256" key="3">
    <source>
        <dbReference type="ARBA" id="ARBA00022989"/>
    </source>
</evidence>
<feature type="transmembrane region" description="Helical" evidence="6">
    <location>
        <begin position="175"/>
        <end position="196"/>
    </location>
</feature>
<feature type="transmembrane region" description="Helical" evidence="6">
    <location>
        <begin position="282"/>
        <end position="303"/>
    </location>
</feature>
<feature type="transmembrane region" description="Helical" evidence="6">
    <location>
        <begin position="432"/>
        <end position="452"/>
    </location>
</feature>
<reference evidence="8 9" key="1">
    <citation type="submission" date="2023-03" db="EMBL/GenBank/DDBJ databases">
        <title>High-quality genome of Scylla paramamosain provides insights in environmental adaptation.</title>
        <authorList>
            <person name="Zhang L."/>
        </authorList>
    </citation>
    <scope>NUCLEOTIDE SEQUENCE [LARGE SCALE GENOMIC DNA]</scope>
    <source>
        <strain evidence="8">LZ_2023a</strain>
        <tissue evidence="8">Muscle</tissue>
    </source>
</reference>
<dbReference type="GO" id="GO:0015179">
    <property type="term" value="F:L-amino acid transmembrane transporter activity"/>
    <property type="evidence" value="ECO:0007669"/>
    <property type="project" value="TreeGrafter"/>
</dbReference>
<organism evidence="8 9">
    <name type="scientific">Scylla paramamosain</name>
    <name type="common">Mud crab</name>
    <dbReference type="NCBI Taxonomy" id="85552"/>
    <lineage>
        <taxon>Eukaryota</taxon>
        <taxon>Metazoa</taxon>
        <taxon>Ecdysozoa</taxon>
        <taxon>Arthropoda</taxon>
        <taxon>Crustacea</taxon>
        <taxon>Multicrustacea</taxon>
        <taxon>Malacostraca</taxon>
        <taxon>Eumalacostraca</taxon>
        <taxon>Eucarida</taxon>
        <taxon>Decapoda</taxon>
        <taxon>Pleocyemata</taxon>
        <taxon>Brachyura</taxon>
        <taxon>Eubrachyura</taxon>
        <taxon>Portunoidea</taxon>
        <taxon>Portunidae</taxon>
        <taxon>Portuninae</taxon>
        <taxon>Scylla</taxon>
    </lineage>
</organism>
<feature type="transmembrane region" description="Helical" evidence="6">
    <location>
        <begin position="90"/>
        <end position="111"/>
    </location>
</feature>
<comment type="caution">
    <text evidence="8">The sequence shown here is derived from an EMBL/GenBank/DDBJ whole genome shotgun (WGS) entry which is preliminary data.</text>
</comment>
<feature type="transmembrane region" description="Helical" evidence="6">
    <location>
        <begin position="208"/>
        <end position="231"/>
    </location>
</feature>
<evidence type="ECO:0000256" key="4">
    <source>
        <dbReference type="ARBA" id="ARBA00023136"/>
    </source>
</evidence>
<keyword evidence="3 6" id="KW-1133">Transmembrane helix</keyword>
<dbReference type="GO" id="GO:0005774">
    <property type="term" value="C:vacuolar membrane"/>
    <property type="evidence" value="ECO:0007669"/>
    <property type="project" value="TreeGrafter"/>
</dbReference>
<feature type="transmembrane region" description="Helical" evidence="6">
    <location>
        <begin position="323"/>
        <end position="343"/>
    </location>
</feature>
<feature type="transmembrane region" description="Helical" evidence="6">
    <location>
        <begin position="387"/>
        <end position="411"/>
    </location>
</feature>